<keyword evidence="4 5" id="KW-0472">Membrane</keyword>
<dbReference type="InterPro" id="IPR005828">
    <property type="entry name" value="MFS_sugar_transport-like"/>
</dbReference>
<evidence type="ECO:0000313" key="7">
    <source>
        <dbReference type="EMBL" id="EOO02133.1"/>
    </source>
</evidence>
<dbReference type="PANTHER" id="PTHR48022:SF2">
    <property type="entry name" value="PLASTIDIC GLUCOSE TRANSPORTER 4"/>
    <property type="match status" value="1"/>
</dbReference>
<evidence type="ECO:0000256" key="2">
    <source>
        <dbReference type="ARBA" id="ARBA00022692"/>
    </source>
</evidence>
<dbReference type="EMBL" id="KB932933">
    <property type="protein sequence ID" value="EOO02133.1"/>
    <property type="molecule type" value="Genomic_DNA"/>
</dbReference>
<accession>R8BRY1</accession>
<evidence type="ECO:0000313" key="8">
    <source>
        <dbReference type="Proteomes" id="UP000014074"/>
    </source>
</evidence>
<dbReference type="RefSeq" id="XP_007913225.1">
    <property type="nucleotide sequence ID" value="XM_007915034.1"/>
</dbReference>
<dbReference type="GeneID" id="19322606"/>
<feature type="signal peptide" evidence="6">
    <location>
        <begin position="1"/>
        <end position="16"/>
    </location>
</feature>
<dbReference type="InterPro" id="IPR036259">
    <property type="entry name" value="MFS_trans_sf"/>
</dbReference>
<keyword evidence="7" id="KW-0813">Transport</keyword>
<dbReference type="KEGG" id="tmn:UCRPA7_2365"/>
<keyword evidence="6" id="KW-0732">Signal</keyword>
<keyword evidence="8" id="KW-1185">Reference proteome</keyword>
<evidence type="ECO:0000256" key="6">
    <source>
        <dbReference type="SAM" id="SignalP"/>
    </source>
</evidence>
<evidence type="ECO:0000256" key="5">
    <source>
        <dbReference type="SAM" id="Phobius"/>
    </source>
</evidence>
<keyword evidence="2 5" id="KW-0812">Transmembrane</keyword>
<evidence type="ECO:0000256" key="3">
    <source>
        <dbReference type="ARBA" id="ARBA00022989"/>
    </source>
</evidence>
<feature type="chain" id="PRO_5004452854" evidence="6">
    <location>
        <begin position="17"/>
        <end position="214"/>
    </location>
</feature>
<dbReference type="Proteomes" id="UP000014074">
    <property type="component" value="Unassembled WGS sequence"/>
</dbReference>
<keyword evidence="7" id="KW-0762">Sugar transport</keyword>
<dbReference type="HOGENOM" id="CLU_1289746_0_0_1"/>
<dbReference type="Gene3D" id="1.20.1250.20">
    <property type="entry name" value="MFS general substrate transporter like domains"/>
    <property type="match status" value="2"/>
</dbReference>
<sequence length="214" mass="23626">MAFASFLAFSFAALCALVPPSPRWLLAKGRVKEARAVVGQLGLDPEEQEELLAQSSSGLEHAVDVSLVESLKQTFAEFGEAFSPPFRARTAFGCFIMAFQQLAGIDGVLYYAPILFREAGLSSEKATFLASGLANYIVALTTPVLIAKSTFGAYYFFAFSTLLCTVMIAMFMYETKGHSLELIEQRYLENRAKATGRWAVEGFRLRRLRVTTET</sequence>
<dbReference type="eggNOG" id="KOG0254">
    <property type="taxonomic scope" value="Eukaryota"/>
</dbReference>
<dbReference type="SUPFAM" id="SSF103473">
    <property type="entry name" value="MFS general substrate transporter"/>
    <property type="match status" value="1"/>
</dbReference>
<dbReference type="InterPro" id="IPR050360">
    <property type="entry name" value="MFS_Sugar_Transporters"/>
</dbReference>
<evidence type="ECO:0000256" key="1">
    <source>
        <dbReference type="ARBA" id="ARBA00004141"/>
    </source>
</evidence>
<comment type="subcellular location">
    <subcellularLocation>
        <location evidence="1">Membrane</location>
        <topology evidence="1">Multi-pass membrane protein</topology>
    </subcellularLocation>
</comment>
<proteinExistence type="predicted"/>
<keyword evidence="3 5" id="KW-1133">Transmembrane helix</keyword>
<evidence type="ECO:0000256" key="4">
    <source>
        <dbReference type="ARBA" id="ARBA00023136"/>
    </source>
</evidence>
<feature type="transmembrane region" description="Helical" evidence="5">
    <location>
        <begin position="90"/>
        <end position="116"/>
    </location>
</feature>
<dbReference type="OrthoDB" id="5399138at2759"/>
<feature type="transmembrane region" description="Helical" evidence="5">
    <location>
        <begin position="128"/>
        <end position="147"/>
    </location>
</feature>
<dbReference type="PANTHER" id="PTHR48022">
    <property type="entry name" value="PLASTIDIC GLUCOSE TRANSPORTER 4"/>
    <property type="match status" value="1"/>
</dbReference>
<feature type="transmembrane region" description="Helical" evidence="5">
    <location>
        <begin position="153"/>
        <end position="173"/>
    </location>
</feature>
<reference evidence="8" key="1">
    <citation type="journal article" date="2013" name="Genome Announc.">
        <title>Draft genome sequence of the ascomycete Phaeoacremonium aleophilum strain UCR-PA7, a causal agent of the esca disease complex in grapevines.</title>
        <authorList>
            <person name="Blanco-Ulate B."/>
            <person name="Rolshausen P."/>
            <person name="Cantu D."/>
        </authorList>
    </citation>
    <scope>NUCLEOTIDE SEQUENCE [LARGE SCALE GENOMIC DNA]</scope>
    <source>
        <strain evidence="8">UCR-PA7</strain>
    </source>
</reference>
<protein>
    <submittedName>
        <fullName evidence="7">Putative mfs sugar transporter protein</fullName>
    </submittedName>
</protein>
<name>R8BRY1_PHAM7</name>
<gene>
    <name evidence="7" type="ORF">UCRPA7_2365</name>
</gene>
<dbReference type="GO" id="GO:0016020">
    <property type="term" value="C:membrane"/>
    <property type="evidence" value="ECO:0007669"/>
    <property type="project" value="UniProtKB-SubCell"/>
</dbReference>
<dbReference type="GO" id="GO:0005351">
    <property type="term" value="F:carbohydrate:proton symporter activity"/>
    <property type="evidence" value="ECO:0007669"/>
    <property type="project" value="TreeGrafter"/>
</dbReference>
<dbReference type="Pfam" id="PF00083">
    <property type="entry name" value="Sugar_tr"/>
    <property type="match status" value="1"/>
</dbReference>
<dbReference type="AlphaFoldDB" id="R8BRY1"/>
<organism evidence="7 8">
    <name type="scientific">Phaeoacremonium minimum (strain UCR-PA7)</name>
    <name type="common">Esca disease fungus</name>
    <name type="synonym">Togninia minima</name>
    <dbReference type="NCBI Taxonomy" id="1286976"/>
    <lineage>
        <taxon>Eukaryota</taxon>
        <taxon>Fungi</taxon>
        <taxon>Dikarya</taxon>
        <taxon>Ascomycota</taxon>
        <taxon>Pezizomycotina</taxon>
        <taxon>Sordariomycetes</taxon>
        <taxon>Sordariomycetidae</taxon>
        <taxon>Togniniales</taxon>
        <taxon>Togniniaceae</taxon>
        <taxon>Phaeoacremonium</taxon>
    </lineage>
</organism>